<comment type="caution">
    <text evidence="2">The sequence shown here is derived from an EMBL/GenBank/DDBJ whole genome shotgun (WGS) entry which is preliminary data.</text>
</comment>
<sequence>MIGQRLGQTIAPITVTVFTAPGPGRAVFRTVFRAGLFAVHTGGIPECGRQHTLQGRGQRSLRRGTHRHVGCTSHGPAEWPRDGCEERQHQWREQRPQR</sequence>
<dbReference type="Proteomes" id="UP000029082">
    <property type="component" value="Unassembled WGS sequence"/>
</dbReference>
<accession>A0A087CA84</accession>
<gene>
    <name evidence="2" type="ORF">BMON_1908</name>
</gene>
<feature type="compositionally biased region" description="Basic and acidic residues" evidence="1">
    <location>
        <begin position="79"/>
        <end position="98"/>
    </location>
</feature>
<keyword evidence="3" id="KW-1185">Reference proteome</keyword>
<dbReference type="AlphaFoldDB" id="A0A087CA84"/>
<name>A0A087CA84_9BIFI</name>
<proteinExistence type="predicted"/>
<feature type="region of interest" description="Disordered" evidence="1">
    <location>
        <begin position="49"/>
        <end position="98"/>
    </location>
</feature>
<reference evidence="2 3" key="1">
    <citation type="submission" date="2014-03" db="EMBL/GenBank/DDBJ databases">
        <title>Genomics of Bifidobacteria.</title>
        <authorList>
            <person name="Ventura M."/>
            <person name="Milani C."/>
            <person name="Lugli G.A."/>
        </authorList>
    </citation>
    <scope>NUCLEOTIDE SEQUENCE [LARGE SCALE GENOMIC DNA]</scope>
    <source>
        <strain evidence="2 3">DSM 21395</strain>
    </source>
</reference>
<evidence type="ECO:0000313" key="3">
    <source>
        <dbReference type="Proteomes" id="UP000029082"/>
    </source>
</evidence>
<dbReference type="EMBL" id="JGZE01000001">
    <property type="protein sequence ID" value="KFI80184.1"/>
    <property type="molecule type" value="Genomic_DNA"/>
</dbReference>
<feature type="compositionally biased region" description="Basic residues" evidence="1">
    <location>
        <begin position="59"/>
        <end position="69"/>
    </location>
</feature>
<protein>
    <submittedName>
        <fullName evidence="2">Uncharacterized protein</fullName>
    </submittedName>
</protein>
<organism evidence="2 3">
    <name type="scientific">Bifidobacterium mongoliense DSM 21395</name>
    <dbReference type="NCBI Taxonomy" id="1437603"/>
    <lineage>
        <taxon>Bacteria</taxon>
        <taxon>Bacillati</taxon>
        <taxon>Actinomycetota</taxon>
        <taxon>Actinomycetes</taxon>
        <taxon>Bifidobacteriales</taxon>
        <taxon>Bifidobacteriaceae</taxon>
        <taxon>Bifidobacterium</taxon>
    </lineage>
</organism>
<evidence type="ECO:0000313" key="2">
    <source>
        <dbReference type="EMBL" id="KFI80184.1"/>
    </source>
</evidence>
<evidence type="ECO:0000256" key="1">
    <source>
        <dbReference type="SAM" id="MobiDB-lite"/>
    </source>
</evidence>